<keyword evidence="1" id="KW-0175">Coiled coil</keyword>
<evidence type="ECO:0000256" key="1">
    <source>
        <dbReference type="SAM" id="Coils"/>
    </source>
</evidence>
<proteinExistence type="predicted"/>
<feature type="coiled-coil region" evidence="1">
    <location>
        <begin position="10"/>
        <end position="44"/>
    </location>
</feature>
<dbReference type="EMBL" id="HF935634">
    <property type="protein sequence ID" value="CCX11710.1"/>
    <property type="molecule type" value="Genomic_DNA"/>
</dbReference>
<reference evidence="2 3" key="1">
    <citation type="journal article" date="2013" name="PLoS Genet.">
        <title>The genome and development-dependent transcriptomes of Pyronema confluens: a window into fungal evolution.</title>
        <authorList>
            <person name="Traeger S."/>
            <person name="Altegoer F."/>
            <person name="Freitag M."/>
            <person name="Gabaldon T."/>
            <person name="Kempken F."/>
            <person name="Kumar A."/>
            <person name="Marcet-Houben M."/>
            <person name="Poggeler S."/>
            <person name="Stajich J.E."/>
            <person name="Nowrousian M."/>
        </authorList>
    </citation>
    <scope>NUCLEOTIDE SEQUENCE [LARGE SCALE GENOMIC DNA]</scope>
    <source>
        <strain evidence="3">CBS 100304</strain>
        <tissue evidence="2">Vegetative mycelium</tissue>
    </source>
</reference>
<protein>
    <submittedName>
        <fullName evidence="2">Uncharacterized protein</fullName>
    </submittedName>
</protein>
<accession>U4LBR7</accession>
<evidence type="ECO:0000313" key="2">
    <source>
        <dbReference type="EMBL" id="CCX11710.1"/>
    </source>
</evidence>
<organism evidence="2 3">
    <name type="scientific">Pyronema omphalodes (strain CBS 100304)</name>
    <name type="common">Pyronema confluens</name>
    <dbReference type="NCBI Taxonomy" id="1076935"/>
    <lineage>
        <taxon>Eukaryota</taxon>
        <taxon>Fungi</taxon>
        <taxon>Dikarya</taxon>
        <taxon>Ascomycota</taxon>
        <taxon>Pezizomycotina</taxon>
        <taxon>Pezizomycetes</taxon>
        <taxon>Pezizales</taxon>
        <taxon>Pyronemataceae</taxon>
        <taxon>Pyronema</taxon>
    </lineage>
</organism>
<name>U4LBR7_PYROM</name>
<sequence>MPSLTPLASKALHLSAIRDIEREEERLREEIARKKSERDILMNILNSLKEAQGVKDGGVMQPGRR</sequence>
<evidence type="ECO:0000313" key="3">
    <source>
        <dbReference type="Proteomes" id="UP000018144"/>
    </source>
</evidence>
<dbReference type="Proteomes" id="UP000018144">
    <property type="component" value="Unassembled WGS sequence"/>
</dbReference>
<gene>
    <name evidence="2" type="ORF">PCON_11304</name>
</gene>
<dbReference type="AlphaFoldDB" id="U4LBR7"/>
<keyword evidence="3" id="KW-1185">Reference proteome</keyword>